<dbReference type="PANTHER" id="PTHR43133:SF8">
    <property type="entry name" value="RNA POLYMERASE SIGMA FACTOR HI_1459-RELATED"/>
    <property type="match status" value="1"/>
</dbReference>
<protein>
    <submittedName>
        <fullName evidence="6">Sigma-70 family RNA polymerase sigma factor</fullName>
    </submittedName>
</protein>
<evidence type="ECO:0000313" key="6">
    <source>
        <dbReference type="EMBL" id="KAK0039403.1"/>
    </source>
</evidence>
<dbReference type="SUPFAM" id="SSF88946">
    <property type="entry name" value="Sigma2 domain of RNA polymerase sigma factors"/>
    <property type="match status" value="1"/>
</dbReference>
<name>A0AAD8ANJ4_BIOPF</name>
<keyword evidence="1" id="KW-0805">Transcription regulation</keyword>
<dbReference type="PANTHER" id="PTHR43133">
    <property type="entry name" value="RNA POLYMERASE ECF-TYPE SIGMA FACTO"/>
    <property type="match status" value="1"/>
</dbReference>
<evidence type="ECO:0000256" key="4">
    <source>
        <dbReference type="ARBA" id="ARBA00023163"/>
    </source>
</evidence>
<proteinExistence type="predicted"/>
<keyword evidence="3" id="KW-0238">DNA-binding</keyword>
<evidence type="ECO:0000313" key="7">
    <source>
        <dbReference type="Proteomes" id="UP001233172"/>
    </source>
</evidence>
<dbReference type="Proteomes" id="UP001233172">
    <property type="component" value="Unassembled WGS sequence"/>
</dbReference>
<dbReference type="InterPro" id="IPR013325">
    <property type="entry name" value="RNA_pol_sigma_r2"/>
</dbReference>
<evidence type="ECO:0000259" key="5">
    <source>
        <dbReference type="Pfam" id="PF04542"/>
    </source>
</evidence>
<dbReference type="EMBL" id="JASAOG010000449">
    <property type="protein sequence ID" value="KAK0039403.1"/>
    <property type="molecule type" value="Genomic_DNA"/>
</dbReference>
<reference evidence="6" key="1">
    <citation type="journal article" date="2023" name="PLoS Negl. Trop. Dis.">
        <title>A genome sequence for Biomphalaria pfeifferi, the major vector snail for the human-infecting parasite Schistosoma mansoni.</title>
        <authorList>
            <person name="Bu L."/>
            <person name="Lu L."/>
            <person name="Laidemitt M.R."/>
            <person name="Zhang S.M."/>
            <person name="Mutuku M."/>
            <person name="Mkoji G."/>
            <person name="Steinauer M."/>
            <person name="Loker E.S."/>
        </authorList>
    </citation>
    <scope>NUCLEOTIDE SEQUENCE</scope>
    <source>
        <strain evidence="6">KasaAsao</strain>
    </source>
</reference>
<organism evidence="6 7">
    <name type="scientific">Biomphalaria pfeifferi</name>
    <name type="common">Bloodfluke planorb</name>
    <name type="synonym">Freshwater snail</name>
    <dbReference type="NCBI Taxonomy" id="112525"/>
    <lineage>
        <taxon>Eukaryota</taxon>
        <taxon>Metazoa</taxon>
        <taxon>Spiralia</taxon>
        <taxon>Lophotrochozoa</taxon>
        <taxon>Mollusca</taxon>
        <taxon>Gastropoda</taxon>
        <taxon>Heterobranchia</taxon>
        <taxon>Euthyneura</taxon>
        <taxon>Panpulmonata</taxon>
        <taxon>Hygrophila</taxon>
        <taxon>Lymnaeoidea</taxon>
        <taxon>Planorbidae</taxon>
        <taxon>Biomphalaria</taxon>
    </lineage>
</organism>
<dbReference type="NCBIfam" id="TIGR02937">
    <property type="entry name" value="sigma70-ECF"/>
    <property type="match status" value="1"/>
</dbReference>
<dbReference type="InterPro" id="IPR007627">
    <property type="entry name" value="RNA_pol_sigma70_r2"/>
</dbReference>
<dbReference type="AlphaFoldDB" id="A0AAD8ANJ4"/>
<reference evidence="6" key="2">
    <citation type="submission" date="2023-04" db="EMBL/GenBank/DDBJ databases">
        <authorList>
            <person name="Bu L."/>
            <person name="Lu L."/>
            <person name="Laidemitt M.R."/>
            <person name="Zhang S.M."/>
            <person name="Mutuku M."/>
            <person name="Mkoji G."/>
            <person name="Steinauer M."/>
            <person name="Loker E.S."/>
        </authorList>
    </citation>
    <scope>NUCLEOTIDE SEQUENCE</scope>
    <source>
        <strain evidence="6">KasaAsao</strain>
        <tissue evidence="6">Whole Snail</tissue>
    </source>
</reference>
<dbReference type="GO" id="GO:0016987">
    <property type="term" value="F:sigma factor activity"/>
    <property type="evidence" value="ECO:0007669"/>
    <property type="project" value="UniProtKB-KW"/>
</dbReference>
<dbReference type="InterPro" id="IPR014284">
    <property type="entry name" value="RNA_pol_sigma-70_dom"/>
</dbReference>
<dbReference type="GO" id="GO:0006352">
    <property type="term" value="P:DNA-templated transcription initiation"/>
    <property type="evidence" value="ECO:0007669"/>
    <property type="project" value="InterPro"/>
</dbReference>
<feature type="domain" description="RNA polymerase sigma-70 region 2" evidence="5">
    <location>
        <begin position="65"/>
        <end position="123"/>
    </location>
</feature>
<dbReference type="Gene3D" id="1.10.1740.10">
    <property type="match status" value="1"/>
</dbReference>
<keyword evidence="2" id="KW-0731">Sigma factor</keyword>
<evidence type="ECO:0000256" key="3">
    <source>
        <dbReference type="ARBA" id="ARBA00023125"/>
    </source>
</evidence>
<accession>A0AAD8ANJ4</accession>
<dbReference type="GO" id="GO:0003677">
    <property type="term" value="F:DNA binding"/>
    <property type="evidence" value="ECO:0007669"/>
    <property type="project" value="UniProtKB-KW"/>
</dbReference>
<sequence>MSILKFALSGKEKGRRMFFSKSITIDEEDLGQVALAARSISVGSSAEAEFIEKLKAGDANAFDTFVTRYSADIYALLFRLTEDAEEASDLTQETFLSALKAIHKFRGEADLKTWLFRIAVNESRKPFPLVETPQP</sequence>
<keyword evidence="4" id="KW-0804">Transcription</keyword>
<evidence type="ECO:0000256" key="2">
    <source>
        <dbReference type="ARBA" id="ARBA00023082"/>
    </source>
</evidence>
<dbReference type="InterPro" id="IPR039425">
    <property type="entry name" value="RNA_pol_sigma-70-like"/>
</dbReference>
<comment type="caution">
    <text evidence="6">The sequence shown here is derived from an EMBL/GenBank/DDBJ whole genome shotgun (WGS) entry which is preliminary data.</text>
</comment>
<dbReference type="Pfam" id="PF04542">
    <property type="entry name" value="Sigma70_r2"/>
    <property type="match status" value="1"/>
</dbReference>
<gene>
    <name evidence="6" type="ORF">Bpfe_031156</name>
</gene>
<keyword evidence="7" id="KW-1185">Reference proteome</keyword>
<evidence type="ECO:0000256" key="1">
    <source>
        <dbReference type="ARBA" id="ARBA00023015"/>
    </source>
</evidence>